<protein>
    <submittedName>
        <fullName evidence="3">t-SNARE coiled-coil homology domain-containing protein</fullName>
    </submittedName>
</protein>
<evidence type="ECO:0000313" key="3">
    <source>
        <dbReference type="WBParaSite" id="SPAL_0000392000.1"/>
    </source>
</evidence>
<sequence>MSFYSSSDSPFSDSIYAHGDNGSIKYYDSLKTSLKNVKDKQLLSFGEAMSSIVGDVDERLGNLENNSQQFKSMMKSNTTFLESKINILSQEIQDMKRRSPRQALRVSNSGGGNALSRSENNSFDEIAENDCITRCKHYKAKVFTPDSKGPNNFSHRDSFLARIVISYMAEDEWCLILKDDNNLREEKFRLVDSNVITRIATFSGKKMIVVEDETRTFYIRVKQISTEAFFEKIENIIRSLV</sequence>
<evidence type="ECO:0000313" key="2">
    <source>
        <dbReference type="Proteomes" id="UP000046392"/>
    </source>
</evidence>
<keyword evidence="2" id="KW-1185">Reference proteome</keyword>
<feature type="region of interest" description="Disordered" evidence="1">
    <location>
        <begin position="96"/>
        <end position="119"/>
    </location>
</feature>
<accession>A0A0N5BD29</accession>
<proteinExistence type="predicted"/>
<dbReference type="Proteomes" id="UP000046392">
    <property type="component" value="Unplaced"/>
</dbReference>
<dbReference type="AlphaFoldDB" id="A0A0N5BD29"/>
<evidence type="ECO:0000256" key="1">
    <source>
        <dbReference type="SAM" id="MobiDB-lite"/>
    </source>
</evidence>
<organism evidence="2 3">
    <name type="scientific">Strongyloides papillosus</name>
    <name type="common">Intestinal threadworm</name>
    <dbReference type="NCBI Taxonomy" id="174720"/>
    <lineage>
        <taxon>Eukaryota</taxon>
        <taxon>Metazoa</taxon>
        <taxon>Ecdysozoa</taxon>
        <taxon>Nematoda</taxon>
        <taxon>Chromadorea</taxon>
        <taxon>Rhabditida</taxon>
        <taxon>Tylenchina</taxon>
        <taxon>Panagrolaimomorpha</taxon>
        <taxon>Strongyloidoidea</taxon>
        <taxon>Strongyloididae</taxon>
        <taxon>Strongyloides</taxon>
    </lineage>
</organism>
<dbReference type="WBParaSite" id="SPAL_0000392000.1">
    <property type="protein sequence ID" value="SPAL_0000392000.1"/>
    <property type="gene ID" value="SPAL_0000392000"/>
</dbReference>
<name>A0A0N5BD29_STREA</name>
<reference evidence="3" key="1">
    <citation type="submission" date="2017-02" db="UniProtKB">
        <authorList>
            <consortium name="WormBaseParasite"/>
        </authorList>
    </citation>
    <scope>IDENTIFICATION</scope>
</reference>